<gene>
    <name evidence="2" type="ORF">ZHAS_00019194</name>
</gene>
<reference evidence="3" key="2">
    <citation type="submission" date="2020-05" db="UniProtKB">
        <authorList>
            <consortium name="EnsemblMetazoa"/>
        </authorList>
    </citation>
    <scope>IDENTIFICATION</scope>
</reference>
<feature type="compositionally biased region" description="Polar residues" evidence="1">
    <location>
        <begin position="41"/>
        <end position="51"/>
    </location>
</feature>
<dbReference type="AlphaFoldDB" id="A0A084WLN8"/>
<organism evidence="2">
    <name type="scientific">Anopheles sinensis</name>
    <name type="common">Mosquito</name>
    <dbReference type="NCBI Taxonomy" id="74873"/>
    <lineage>
        <taxon>Eukaryota</taxon>
        <taxon>Metazoa</taxon>
        <taxon>Ecdysozoa</taxon>
        <taxon>Arthropoda</taxon>
        <taxon>Hexapoda</taxon>
        <taxon>Insecta</taxon>
        <taxon>Pterygota</taxon>
        <taxon>Neoptera</taxon>
        <taxon>Endopterygota</taxon>
        <taxon>Diptera</taxon>
        <taxon>Nematocera</taxon>
        <taxon>Culicoidea</taxon>
        <taxon>Culicidae</taxon>
        <taxon>Anophelinae</taxon>
        <taxon>Anopheles</taxon>
    </lineage>
</organism>
<dbReference type="EnsemblMetazoa" id="ASIC019194-RA">
    <property type="protein sequence ID" value="ASIC019194-PA"/>
    <property type="gene ID" value="ASIC019194"/>
</dbReference>
<protein>
    <submittedName>
        <fullName evidence="2 3">Uncharacterized protein</fullName>
    </submittedName>
</protein>
<dbReference type="EMBL" id="KE525350">
    <property type="protein sequence ID" value="KFB51132.1"/>
    <property type="molecule type" value="Genomic_DNA"/>
</dbReference>
<accession>A0A084WLN8</accession>
<feature type="compositionally biased region" description="Basic and acidic residues" evidence="1">
    <location>
        <begin position="1"/>
        <end position="10"/>
    </location>
</feature>
<dbReference type="EMBL" id="ATLV01024265">
    <property type="status" value="NOT_ANNOTATED_CDS"/>
    <property type="molecule type" value="Genomic_DNA"/>
</dbReference>
<keyword evidence="4" id="KW-1185">Reference proteome</keyword>
<name>A0A084WLN8_ANOSI</name>
<dbReference type="Proteomes" id="UP000030765">
    <property type="component" value="Unassembled WGS sequence"/>
</dbReference>
<feature type="region of interest" description="Disordered" evidence="1">
    <location>
        <begin position="1"/>
        <end position="61"/>
    </location>
</feature>
<evidence type="ECO:0000313" key="2">
    <source>
        <dbReference type="EMBL" id="KFB51132.1"/>
    </source>
</evidence>
<proteinExistence type="predicted"/>
<dbReference type="VEuPathDB" id="VectorBase:ASIC019194"/>
<evidence type="ECO:0000313" key="3">
    <source>
        <dbReference type="EnsemblMetazoa" id="ASIC019194-PA"/>
    </source>
</evidence>
<evidence type="ECO:0000256" key="1">
    <source>
        <dbReference type="SAM" id="MobiDB-lite"/>
    </source>
</evidence>
<reference evidence="2 4" key="1">
    <citation type="journal article" date="2014" name="BMC Genomics">
        <title>Genome sequence of Anopheles sinensis provides insight into genetics basis of mosquito competence for malaria parasites.</title>
        <authorList>
            <person name="Zhou D."/>
            <person name="Zhang D."/>
            <person name="Ding G."/>
            <person name="Shi L."/>
            <person name="Hou Q."/>
            <person name="Ye Y."/>
            <person name="Xu Y."/>
            <person name="Zhou H."/>
            <person name="Xiong C."/>
            <person name="Li S."/>
            <person name="Yu J."/>
            <person name="Hong S."/>
            <person name="Yu X."/>
            <person name="Zou P."/>
            <person name="Chen C."/>
            <person name="Chang X."/>
            <person name="Wang W."/>
            <person name="Lv Y."/>
            <person name="Sun Y."/>
            <person name="Ma L."/>
            <person name="Shen B."/>
            <person name="Zhu C."/>
        </authorList>
    </citation>
    <scope>NUCLEOTIDE SEQUENCE [LARGE SCALE GENOMIC DNA]</scope>
</reference>
<evidence type="ECO:0000313" key="4">
    <source>
        <dbReference type="Proteomes" id="UP000030765"/>
    </source>
</evidence>
<sequence>MCPASVEKKNPNSPTNVHHPTVHSRSPAWPAPTTGKVEANETGQRNPTTESAAPPMAPEWI</sequence>